<reference evidence="3 4" key="1">
    <citation type="submission" date="2019-03" db="EMBL/GenBank/DDBJ databases">
        <title>Genomic Encyclopedia of Archaeal and Bacterial Type Strains, Phase II (KMG-II): from individual species to whole genera.</title>
        <authorList>
            <person name="Goeker M."/>
        </authorList>
    </citation>
    <scope>NUCLEOTIDE SEQUENCE [LARGE SCALE GENOMIC DNA]</scope>
    <source>
        <strain evidence="3 4">DSM 28353</strain>
    </source>
</reference>
<dbReference type="EMBL" id="SNYV01000015">
    <property type="protein sequence ID" value="TDQ76447.1"/>
    <property type="molecule type" value="Genomic_DNA"/>
</dbReference>
<feature type="domain" description="Aminotransferase class V" evidence="2">
    <location>
        <begin position="113"/>
        <end position="352"/>
    </location>
</feature>
<organism evidence="3 4">
    <name type="scientific">Sphingobacterium yanglingense</name>
    <dbReference type="NCBI Taxonomy" id="1437280"/>
    <lineage>
        <taxon>Bacteria</taxon>
        <taxon>Pseudomonadati</taxon>
        <taxon>Bacteroidota</taxon>
        <taxon>Sphingobacteriia</taxon>
        <taxon>Sphingobacteriales</taxon>
        <taxon>Sphingobacteriaceae</taxon>
        <taxon>Sphingobacterium</taxon>
    </lineage>
</organism>
<keyword evidence="3" id="KW-0456">Lyase</keyword>
<dbReference type="Proteomes" id="UP000295292">
    <property type="component" value="Unassembled WGS sequence"/>
</dbReference>
<gene>
    <name evidence="3" type="ORF">CLV99_3035</name>
</gene>
<sequence>MDYKSYFDIPKGLTYLNTPGNGLMPTKHYEWRREWELAFFDPLGSLRDQQVAFIKGVKSEISGLFNCPATNVYAVPNFSFGFNVLLEGLSRESTFLLLEDDYPSLNYPVISRGYRYDIIAIGDGRLEANIRDALKQQKADVLILSIVQYISGLKIDLDFIKELKRDFPDLILIGDATQYLGTEPFDFIESGFDAVCGSGYKWMVAGFGNGYVMLSDRLKEVLYADAQKRERPKELMWEHKSILDTFFEPGHQDVLSHGTLLQSVLFFKEIGLSNVKQHLDDVVDYAYERFIDRNWILPIVESRSCRSGLINLQVPQDCYPLLQEVGIKCFPRGKGIRIGIHLYNDKEDIDRVVDVLSKVC</sequence>
<dbReference type="SUPFAM" id="SSF53383">
    <property type="entry name" value="PLP-dependent transferases"/>
    <property type="match status" value="1"/>
</dbReference>
<dbReference type="Gene3D" id="3.40.640.10">
    <property type="entry name" value="Type I PLP-dependent aspartate aminotransferase-like (Major domain)"/>
    <property type="match status" value="1"/>
</dbReference>
<protein>
    <submittedName>
        <fullName evidence="3">Selenocysteine lyase/cysteine desulfurase</fullName>
    </submittedName>
</protein>
<evidence type="ECO:0000313" key="3">
    <source>
        <dbReference type="EMBL" id="TDQ76447.1"/>
    </source>
</evidence>
<dbReference type="InterPro" id="IPR015422">
    <property type="entry name" value="PyrdxlP-dep_Trfase_small"/>
</dbReference>
<evidence type="ECO:0000313" key="4">
    <source>
        <dbReference type="Proteomes" id="UP000295292"/>
    </source>
</evidence>
<dbReference type="AlphaFoldDB" id="A0A4R6WEM8"/>
<dbReference type="InterPro" id="IPR000192">
    <property type="entry name" value="Aminotrans_V_dom"/>
</dbReference>
<comment type="caution">
    <text evidence="3">The sequence shown here is derived from an EMBL/GenBank/DDBJ whole genome shotgun (WGS) entry which is preliminary data.</text>
</comment>
<dbReference type="InterPro" id="IPR015421">
    <property type="entry name" value="PyrdxlP-dep_Trfase_major"/>
</dbReference>
<accession>A0A4R6WEM8</accession>
<keyword evidence="4" id="KW-1185">Reference proteome</keyword>
<evidence type="ECO:0000259" key="2">
    <source>
        <dbReference type="Pfam" id="PF00266"/>
    </source>
</evidence>
<dbReference type="InterPro" id="IPR015424">
    <property type="entry name" value="PyrdxlP-dep_Trfase"/>
</dbReference>
<evidence type="ECO:0000256" key="1">
    <source>
        <dbReference type="ARBA" id="ARBA00022898"/>
    </source>
</evidence>
<proteinExistence type="predicted"/>
<keyword evidence="1" id="KW-0663">Pyridoxal phosphate</keyword>
<dbReference type="GO" id="GO:0016829">
    <property type="term" value="F:lyase activity"/>
    <property type="evidence" value="ECO:0007669"/>
    <property type="project" value="UniProtKB-KW"/>
</dbReference>
<dbReference type="Gene3D" id="3.90.1150.10">
    <property type="entry name" value="Aspartate Aminotransferase, domain 1"/>
    <property type="match status" value="1"/>
</dbReference>
<dbReference type="Pfam" id="PF00266">
    <property type="entry name" value="Aminotran_5"/>
    <property type="match status" value="1"/>
</dbReference>
<dbReference type="RefSeq" id="WP_162850125.1">
    <property type="nucleotide sequence ID" value="NZ_SNYV01000015.1"/>
</dbReference>
<name>A0A4R6WEM8_9SPHI</name>